<dbReference type="PROSITE" id="PS50914">
    <property type="entry name" value="BON"/>
    <property type="match status" value="2"/>
</dbReference>
<dbReference type="PANTHER" id="PTHR34606:SF4">
    <property type="entry name" value="OUTER MEMBRANE LIPOPROTEIN DOLP"/>
    <property type="match status" value="1"/>
</dbReference>
<dbReference type="EMBL" id="FMDM01000003">
    <property type="protein sequence ID" value="SCG45031.1"/>
    <property type="molecule type" value="Genomic_DNA"/>
</dbReference>
<evidence type="ECO:0000313" key="2">
    <source>
        <dbReference type="EMBL" id="SCG45031.1"/>
    </source>
</evidence>
<dbReference type="AlphaFoldDB" id="A0A1C5HHL5"/>
<sequence length="150" mass="15801">MATGTTTRTDREIRAAVRDELTRAGLVHVGATVTGGVVTLTGRVDGYPAKWAAEQAAHRVAGVRAVADDLAVRIAAAPGRDDPEIAVAAVRALEWEAFAPVGALHVTVTDGWVTLHGEVDWEYQRRAAERAIARLDGVCGLRNGIAVRAG</sequence>
<dbReference type="Gene3D" id="3.30.1340.30">
    <property type="match status" value="2"/>
</dbReference>
<dbReference type="InterPro" id="IPR007055">
    <property type="entry name" value="BON_dom"/>
</dbReference>
<feature type="domain" description="BON" evidence="1">
    <location>
        <begin position="81"/>
        <end position="149"/>
    </location>
</feature>
<dbReference type="Pfam" id="PF04972">
    <property type="entry name" value="BON"/>
    <property type="match status" value="2"/>
</dbReference>
<keyword evidence="3" id="KW-1185">Reference proteome</keyword>
<dbReference type="OrthoDB" id="870892at2"/>
<dbReference type="PANTHER" id="PTHR34606">
    <property type="entry name" value="BON DOMAIN-CONTAINING PROTEIN"/>
    <property type="match status" value="1"/>
</dbReference>
<protein>
    <submittedName>
        <fullName evidence="2">BON domain-containing protein</fullName>
    </submittedName>
</protein>
<dbReference type="STRING" id="745366.GA0070213_10378"/>
<evidence type="ECO:0000313" key="3">
    <source>
        <dbReference type="Proteomes" id="UP000199360"/>
    </source>
</evidence>
<gene>
    <name evidence="2" type="ORF">GA0070213_10378</name>
</gene>
<evidence type="ECO:0000259" key="1">
    <source>
        <dbReference type="PROSITE" id="PS50914"/>
    </source>
</evidence>
<organism evidence="2 3">
    <name type="scientific">Micromonospora humi</name>
    <dbReference type="NCBI Taxonomy" id="745366"/>
    <lineage>
        <taxon>Bacteria</taxon>
        <taxon>Bacillati</taxon>
        <taxon>Actinomycetota</taxon>
        <taxon>Actinomycetes</taxon>
        <taxon>Micromonosporales</taxon>
        <taxon>Micromonosporaceae</taxon>
        <taxon>Micromonospora</taxon>
    </lineage>
</organism>
<name>A0A1C5HHL5_9ACTN</name>
<reference evidence="3" key="1">
    <citation type="submission" date="2016-06" db="EMBL/GenBank/DDBJ databases">
        <authorList>
            <person name="Varghese N."/>
            <person name="Submissions Spin"/>
        </authorList>
    </citation>
    <scope>NUCLEOTIDE SEQUENCE [LARGE SCALE GENOMIC DNA]</scope>
    <source>
        <strain evidence="3">DSM 45647</strain>
    </source>
</reference>
<accession>A0A1C5HHL5</accession>
<dbReference type="Proteomes" id="UP000199360">
    <property type="component" value="Unassembled WGS sequence"/>
</dbReference>
<proteinExistence type="predicted"/>
<feature type="domain" description="BON" evidence="1">
    <location>
        <begin position="5"/>
        <end position="74"/>
    </location>
</feature>
<dbReference type="InterPro" id="IPR051686">
    <property type="entry name" value="Lipoprotein_DolP"/>
</dbReference>